<organism evidence="8 9">
    <name type="scientific">Amniculicola lignicola CBS 123094</name>
    <dbReference type="NCBI Taxonomy" id="1392246"/>
    <lineage>
        <taxon>Eukaryota</taxon>
        <taxon>Fungi</taxon>
        <taxon>Dikarya</taxon>
        <taxon>Ascomycota</taxon>
        <taxon>Pezizomycotina</taxon>
        <taxon>Dothideomycetes</taxon>
        <taxon>Pleosporomycetidae</taxon>
        <taxon>Pleosporales</taxon>
        <taxon>Amniculicolaceae</taxon>
        <taxon>Amniculicola</taxon>
    </lineage>
</organism>
<comment type="function">
    <text evidence="6">Required for the assembly of the V0 complex of the vacuolar ATPase (V-ATPase) in the endoplasmic reticulum.</text>
</comment>
<dbReference type="GO" id="GO:0012507">
    <property type="term" value="C:ER to Golgi transport vesicle membrane"/>
    <property type="evidence" value="ECO:0007669"/>
    <property type="project" value="UniProtKB-SubCell"/>
</dbReference>
<dbReference type="GO" id="GO:0033116">
    <property type="term" value="C:endoplasmic reticulum-Golgi intermediate compartment membrane"/>
    <property type="evidence" value="ECO:0007669"/>
    <property type="project" value="UniProtKB-SubCell"/>
</dbReference>
<gene>
    <name evidence="8" type="ORF">P154DRAFT_437090</name>
</gene>
<evidence type="ECO:0000256" key="2">
    <source>
        <dbReference type="ARBA" id="ARBA00022824"/>
    </source>
</evidence>
<dbReference type="Proteomes" id="UP000799779">
    <property type="component" value="Unassembled WGS sequence"/>
</dbReference>
<keyword evidence="4 6" id="KW-0472">Membrane</keyword>
<evidence type="ECO:0000256" key="4">
    <source>
        <dbReference type="ARBA" id="ARBA00023136"/>
    </source>
</evidence>
<comment type="similarity">
    <text evidence="6">Belongs to the VMA21 family.</text>
</comment>
<dbReference type="OrthoDB" id="160405at2759"/>
<keyword evidence="9" id="KW-1185">Reference proteome</keyword>
<keyword evidence="5 6" id="KW-0968">Cytoplasmic vesicle</keyword>
<proteinExistence type="inferred from homology"/>
<feature type="region of interest" description="Disordered" evidence="7">
    <location>
        <begin position="1"/>
        <end position="26"/>
    </location>
</feature>
<feature type="compositionally biased region" description="Basic and acidic residues" evidence="7">
    <location>
        <begin position="7"/>
        <end position="26"/>
    </location>
</feature>
<dbReference type="GO" id="GO:0070072">
    <property type="term" value="P:vacuolar proton-transporting V-type ATPase complex assembly"/>
    <property type="evidence" value="ECO:0007669"/>
    <property type="project" value="UniProtKB-UniRule"/>
</dbReference>
<sequence>MASRRNVISEKTHLDNDGKGSSERSELAPAVPSAVIWKLLSFTFAMITLPIGTYFFTVNLVFGGNSTFAGGTAAAMANVVLIAYVIVAMKEDQSDRLEEEEKRKKAL</sequence>
<evidence type="ECO:0000256" key="7">
    <source>
        <dbReference type="SAM" id="MobiDB-lite"/>
    </source>
</evidence>
<dbReference type="EMBL" id="ML977595">
    <property type="protein sequence ID" value="KAF1999503.1"/>
    <property type="molecule type" value="Genomic_DNA"/>
</dbReference>
<dbReference type="GO" id="GO:0005789">
    <property type="term" value="C:endoplasmic reticulum membrane"/>
    <property type="evidence" value="ECO:0007669"/>
    <property type="project" value="UniProtKB-SubCell"/>
</dbReference>
<keyword evidence="1 6" id="KW-0812">Transmembrane</keyword>
<dbReference type="InterPro" id="IPR019013">
    <property type="entry name" value="Vma21"/>
</dbReference>
<dbReference type="PANTHER" id="PTHR31792">
    <property type="entry name" value="VACUOLAR ATPASE ASSEMBLY INTEGRAL MEMBRANE PROTEIN VMA21"/>
    <property type="match status" value="1"/>
</dbReference>
<accession>A0A6A5WCA1</accession>
<reference evidence="8" key="1">
    <citation type="journal article" date="2020" name="Stud. Mycol.">
        <title>101 Dothideomycetes genomes: a test case for predicting lifestyles and emergence of pathogens.</title>
        <authorList>
            <person name="Haridas S."/>
            <person name="Albert R."/>
            <person name="Binder M."/>
            <person name="Bloem J."/>
            <person name="Labutti K."/>
            <person name="Salamov A."/>
            <person name="Andreopoulos B."/>
            <person name="Baker S."/>
            <person name="Barry K."/>
            <person name="Bills G."/>
            <person name="Bluhm B."/>
            <person name="Cannon C."/>
            <person name="Castanera R."/>
            <person name="Culley D."/>
            <person name="Daum C."/>
            <person name="Ezra D."/>
            <person name="Gonzalez J."/>
            <person name="Henrissat B."/>
            <person name="Kuo A."/>
            <person name="Liang C."/>
            <person name="Lipzen A."/>
            <person name="Lutzoni F."/>
            <person name="Magnuson J."/>
            <person name="Mondo S."/>
            <person name="Nolan M."/>
            <person name="Ohm R."/>
            <person name="Pangilinan J."/>
            <person name="Park H.-J."/>
            <person name="Ramirez L."/>
            <person name="Alfaro M."/>
            <person name="Sun H."/>
            <person name="Tritt A."/>
            <person name="Yoshinaga Y."/>
            <person name="Zwiers L.-H."/>
            <person name="Turgeon B."/>
            <person name="Goodwin S."/>
            <person name="Spatafora J."/>
            <person name="Crous P."/>
            <person name="Grigoriev I."/>
        </authorList>
    </citation>
    <scope>NUCLEOTIDE SEQUENCE</scope>
    <source>
        <strain evidence="8">CBS 123094</strain>
    </source>
</reference>
<dbReference type="HAMAP" id="MF_03058">
    <property type="entry name" value="VMA21"/>
    <property type="match status" value="1"/>
</dbReference>
<evidence type="ECO:0000256" key="3">
    <source>
        <dbReference type="ARBA" id="ARBA00022989"/>
    </source>
</evidence>
<name>A0A6A5WCA1_9PLEO</name>
<evidence type="ECO:0000313" key="8">
    <source>
        <dbReference type="EMBL" id="KAF1999503.1"/>
    </source>
</evidence>
<comment type="subcellular location">
    <subcellularLocation>
        <location evidence="6">Endoplasmic reticulum membrane</location>
        <topology evidence="6">Multi-pass membrane protein</topology>
    </subcellularLocation>
    <subcellularLocation>
        <location evidence="6">Endoplasmic reticulum-Golgi intermediate compartment membrane</location>
        <topology evidence="6">Multi-pass membrane protein</topology>
    </subcellularLocation>
    <subcellularLocation>
        <location evidence="6">Cytoplasmic vesicle</location>
        <location evidence="6">COPII-coated vesicle membrane</location>
        <topology evidence="6">Multi-pass membrane protein</topology>
    </subcellularLocation>
</comment>
<dbReference type="PANTHER" id="PTHR31792:SF3">
    <property type="entry name" value="VACUOLAR ATPASE ASSEMBLY INTEGRAL MEMBRANE PROTEIN VMA21"/>
    <property type="match status" value="1"/>
</dbReference>
<evidence type="ECO:0000256" key="5">
    <source>
        <dbReference type="ARBA" id="ARBA00023329"/>
    </source>
</evidence>
<dbReference type="AlphaFoldDB" id="A0A6A5WCA1"/>
<feature type="transmembrane region" description="Helical" evidence="6">
    <location>
        <begin position="68"/>
        <end position="87"/>
    </location>
</feature>
<feature type="transmembrane region" description="Helical" evidence="6">
    <location>
        <begin position="39"/>
        <end position="62"/>
    </location>
</feature>
<protein>
    <submittedName>
        <fullName evidence="8">Vacuolar ATPase assembly integral membrane protein VMA21</fullName>
    </submittedName>
</protein>
<keyword evidence="2 6" id="KW-0256">Endoplasmic reticulum</keyword>
<evidence type="ECO:0000313" key="9">
    <source>
        <dbReference type="Proteomes" id="UP000799779"/>
    </source>
</evidence>
<dbReference type="Pfam" id="PF09446">
    <property type="entry name" value="VMA21"/>
    <property type="match status" value="1"/>
</dbReference>
<comment type="caution">
    <text evidence="6">Lacks conserved residue(s) required for the propagation of feature annotation.</text>
</comment>
<keyword evidence="3 6" id="KW-1133">Transmembrane helix</keyword>
<evidence type="ECO:0000256" key="1">
    <source>
        <dbReference type="ARBA" id="ARBA00022692"/>
    </source>
</evidence>
<evidence type="ECO:0000256" key="6">
    <source>
        <dbReference type="HAMAP-Rule" id="MF_03058"/>
    </source>
</evidence>